<feature type="transmembrane region" description="Helical" evidence="1">
    <location>
        <begin position="33"/>
        <end position="51"/>
    </location>
</feature>
<accession>A0ABW2K0D2</accession>
<dbReference type="Proteomes" id="UP001596494">
    <property type="component" value="Unassembled WGS sequence"/>
</dbReference>
<evidence type="ECO:0000313" key="2">
    <source>
        <dbReference type="EMBL" id="MFC7319600.1"/>
    </source>
</evidence>
<evidence type="ECO:0000313" key="3">
    <source>
        <dbReference type="Proteomes" id="UP001596494"/>
    </source>
</evidence>
<proteinExistence type="predicted"/>
<evidence type="ECO:0000256" key="1">
    <source>
        <dbReference type="SAM" id="Phobius"/>
    </source>
</evidence>
<keyword evidence="1" id="KW-0472">Membrane</keyword>
<protein>
    <submittedName>
        <fullName evidence="2">Uncharacterized protein</fullName>
    </submittedName>
</protein>
<dbReference type="EMBL" id="JBHTBY010000001">
    <property type="protein sequence ID" value="MFC7319600.1"/>
    <property type="molecule type" value="Genomic_DNA"/>
</dbReference>
<keyword evidence="3" id="KW-1185">Reference proteome</keyword>
<gene>
    <name evidence="2" type="ORF">ACFQMN_01710</name>
</gene>
<keyword evidence="1" id="KW-0812">Transmembrane</keyword>
<name>A0ABW2K0D2_9BACI</name>
<reference evidence="3" key="1">
    <citation type="journal article" date="2019" name="Int. J. Syst. Evol. Microbiol.">
        <title>The Global Catalogue of Microorganisms (GCM) 10K type strain sequencing project: providing services to taxonomists for standard genome sequencing and annotation.</title>
        <authorList>
            <consortium name="The Broad Institute Genomics Platform"/>
            <consortium name="The Broad Institute Genome Sequencing Center for Infectious Disease"/>
            <person name="Wu L."/>
            <person name="Ma J."/>
        </authorList>
    </citation>
    <scope>NUCLEOTIDE SEQUENCE [LARGE SCALE GENOMIC DNA]</scope>
    <source>
        <strain evidence="3">CCUG 73951</strain>
    </source>
</reference>
<dbReference type="RefSeq" id="WP_289215396.1">
    <property type="nucleotide sequence ID" value="NZ_JAPVRC010000003.1"/>
</dbReference>
<organism evidence="2 3">
    <name type="scientific">Halobacillus campisalis</name>
    <dbReference type="NCBI Taxonomy" id="435909"/>
    <lineage>
        <taxon>Bacteria</taxon>
        <taxon>Bacillati</taxon>
        <taxon>Bacillota</taxon>
        <taxon>Bacilli</taxon>
        <taxon>Bacillales</taxon>
        <taxon>Bacillaceae</taxon>
        <taxon>Halobacillus</taxon>
    </lineage>
</organism>
<sequence length="63" mass="6893">MKFICFYFGLLLTGIFGGQFLIRLLRDGDFFGAEFIGGLIGIGLLITCAAIKGSFRPIDSQQD</sequence>
<comment type="caution">
    <text evidence="2">The sequence shown here is derived from an EMBL/GenBank/DDBJ whole genome shotgun (WGS) entry which is preliminary data.</text>
</comment>
<keyword evidence="1" id="KW-1133">Transmembrane helix</keyword>